<evidence type="ECO:0000256" key="3">
    <source>
        <dbReference type="ARBA" id="ARBA00016774"/>
    </source>
</evidence>
<evidence type="ECO:0000256" key="4">
    <source>
        <dbReference type="ARBA" id="ARBA00022487"/>
    </source>
</evidence>
<dbReference type="PANTHER" id="PTHR10061">
    <property type="entry name" value="S-FORMYLGLUTATHIONE HYDROLASE"/>
    <property type="match status" value="1"/>
</dbReference>
<dbReference type="EMBL" id="PGGS01000035">
    <property type="protein sequence ID" value="PNH11216.1"/>
    <property type="molecule type" value="Genomic_DNA"/>
</dbReference>
<dbReference type="InterPro" id="IPR014186">
    <property type="entry name" value="S-formylglutathione_hydrol"/>
</dbReference>
<evidence type="ECO:0000256" key="2">
    <source>
        <dbReference type="ARBA" id="ARBA00012479"/>
    </source>
</evidence>
<keyword evidence="7" id="KW-1185">Reference proteome</keyword>
<dbReference type="InterPro" id="IPR029058">
    <property type="entry name" value="AB_hydrolase_fold"/>
</dbReference>
<reference evidence="6 7" key="1">
    <citation type="journal article" date="2017" name="Mol. Biol. Evol.">
        <title>The 4-celled Tetrabaena socialis nuclear genome reveals the essential components for genetic control of cell number at the origin of multicellularity in the volvocine lineage.</title>
        <authorList>
            <person name="Featherston J."/>
            <person name="Arakaki Y."/>
            <person name="Hanschen E.R."/>
            <person name="Ferris P.J."/>
            <person name="Michod R.E."/>
            <person name="Olson B.J.S.C."/>
            <person name="Nozaki H."/>
            <person name="Durand P.M."/>
        </authorList>
    </citation>
    <scope>NUCLEOTIDE SEQUENCE [LARGE SCALE GENOMIC DNA]</scope>
    <source>
        <strain evidence="6 7">NIES-571</strain>
    </source>
</reference>
<dbReference type="Proteomes" id="UP000236333">
    <property type="component" value="Unassembled WGS sequence"/>
</dbReference>
<evidence type="ECO:0000256" key="1">
    <source>
        <dbReference type="ARBA" id="ARBA00005622"/>
    </source>
</evidence>
<dbReference type="OrthoDB" id="420518at2759"/>
<evidence type="ECO:0000313" key="7">
    <source>
        <dbReference type="Proteomes" id="UP000236333"/>
    </source>
</evidence>
<evidence type="ECO:0000256" key="5">
    <source>
        <dbReference type="ARBA" id="ARBA00022801"/>
    </source>
</evidence>
<comment type="caution">
    <text evidence="6">The sequence shown here is derived from an EMBL/GenBank/DDBJ whole genome shotgun (WGS) entry which is preliminary data.</text>
</comment>
<evidence type="ECO:0000313" key="6">
    <source>
        <dbReference type="EMBL" id="PNH11216.1"/>
    </source>
</evidence>
<keyword evidence="4" id="KW-0719">Serine esterase</keyword>
<keyword evidence="5 6" id="KW-0378">Hydrolase</keyword>
<dbReference type="GO" id="GO:0046294">
    <property type="term" value="P:formaldehyde catabolic process"/>
    <property type="evidence" value="ECO:0007669"/>
    <property type="project" value="InterPro"/>
</dbReference>
<dbReference type="EC" id="3.1.2.12" evidence="2"/>
<dbReference type="AlphaFoldDB" id="A0A2J8AFD5"/>
<dbReference type="InterPro" id="IPR000801">
    <property type="entry name" value="Esterase-like"/>
</dbReference>
<gene>
    <name evidence="6" type="ORF">TSOC_001976</name>
</gene>
<dbReference type="Pfam" id="PF00756">
    <property type="entry name" value="Esterase"/>
    <property type="match status" value="2"/>
</dbReference>
<dbReference type="GO" id="GO:0018738">
    <property type="term" value="F:S-formylglutathione hydrolase activity"/>
    <property type="evidence" value="ECO:0007669"/>
    <property type="project" value="UniProtKB-EC"/>
</dbReference>
<name>A0A2J8AFD5_9CHLO</name>
<dbReference type="GO" id="GO:0052689">
    <property type="term" value="F:carboxylic ester hydrolase activity"/>
    <property type="evidence" value="ECO:0007669"/>
    <property type="project" value="UniProtKB-KW"/>
</dbReference>
<dbReference type="GO" id="GO:0005829">
    <property type="term" value="C:cytosol"/>
    <property type="evidence" value="ECO:0007669"/>
    <property type="project" value="TreeGrafter"/>
</dbReference>
<dbReference type="SUPFAM" id="SSF53474">
    <property type="entry name" value="alpha/beta-Hydrolases"/>
    <property type="match status" value="1"/>
</dbReference>
<dbReference type="PANTHER" id="PTHR10061:SF0">
    <property type="entry name" value="S-FORMYLGLUTATHIONE HYDROLASE"/>
    <property type="match status" value="1"/>
</dbReference>
<accession>A0A2J8AFD5</accession>
<sequence>MLAGALPRAQRLLLARTPSTGPSSPSGRARACPCRAAHAASAAMAATAPPSAEVVEISSNKQFGGFNRRFRHRSAVLGCDMTFTIYYPPAAEQAGAKVPLLYFLSGLTCNDENFIQKSGAQRQAAARGVALVAPDTSPRGLGVEGEAESWDFGVGAGFYVNATQEKWAAWRMYDYVVEELAALLRSAPCGAALDPDRGPELPALLRSAPCGATLDPDRASVFGHSMGGHGALVVGLRNPQKYRSISAFSPICNPSNVPWGIKALTGGRGGVDGAEGYDHSYYFISTFVDEHINFHADALAA</sequence>
<dbReference type="Gene3D" id="3.40.50.1820">
    <property type="entry name" value="alpha/beta hydrolase"/>
    <property type="match status" value="1"/>
</dbReference>
<organism evidence="6 7">
    <name type="scientific">Tetrabaena socialis</name>
    <dbReference type="NCBI Taxonomy" id="47790"/>
    <lineage>
        <taxon>Eukaryota</taxon>
        <taxon>Viridiplantae</taxon>
        <taxon>Chlorophyta</taxon>
        <taxon>core chlorophytes</taxon>
        <taxon>Chlorophyceae</taxon>
        <taxon>CS clade</taxon>
        <taxon>Chlamydomonadales</taxon>
        <taxon>Tetrabaenaceae</taxon>
        <taxon>Tetrabaena</taxon>
    </lineage>
</organism>
<protein>
    <recommendedName>
        <fullName evidence="3">S-formylglutathione hydrolase</fullName>
        <ecNumber evidence="2">3.1.2.12</ecNumber>
    </recommendedName>
</protein>
<proteinExistence type="inferred from homology"/>
<comment type="similarity">
    <text evidence="1">Belongs to the esterase D family.</text>
</comment>